<name>A0A6A4TAU0_SCOMX</name>
<evidence type="ECO:0000313" key="2">
    <source>
        <dbReference type="Proteomes" id="UP000438429"/>
    </source>
</evidence>
<gene>
    <name evidence="1" type="ORF">F2P81_004924</name>
</gene>
<dbReference type="AlphaFoldDB" id="A0A6A4TAU0"/>
<proteinExistence type="predicted"/>
<evidence type="ECO:0000313" key="1">
    <source>
        <dbReference type="EMBL" id="KAF0043587.1"/>
    </source>
</evidence>
<reference evidence="1 2" key="1">
    <citation type="submission" date="2019-06" db="EMBL/GenBank/DDBJ databases">
        <title>Draft genomes of female and male turbot (Scophthalmus maximus).</title>
        <authorList>
            <person name="Xu H."/>
            <person name="Xu X.-W."/>
            <person name="Shao C."/>
            <person name="Chen S."/>
        </authorList>
    </citation>
    <scope>NUCLEOTIDE SEQUENCE [LARGE SCALE GENOMIC DNA]</scope>
    <source>
        <strain evidence="1">Ysfricsl-2016a</strain>
        <tissue evidence="1">Blood</tissue>
    </source>
</reference>
<accession>A0A6A4TAU0</accession>
<dbReference type="EMBL" id="VEVO01000004">
    <property type="protein sequence ID" value="KAF0043587.1"/>
    <property type="molecule type" value="Genomic_DNA"/>
</dbReference>
<organism evidence="1 2">
    <name type="scientific">Scophthalmus maximus</name>
    <name type="common">Turbot</name>
    <name type="synonym">Psetta maxima</name>
    <dbReference type="NCBI Taxonomy" id="52904"/>
    <lineage>
        <taxon>Eukaryota</taxon>
        <taxon>Metazoa</taxon>
        <taxon>Chordata</taxon>
        <taxon>Craniata</taxon>
        <taxon>Vertebrata</taxon>
        <taxon>Euteleostomi</taxon>
        <taxon>Actinopterygii</taxon>
        <taxon>Neopterygii</taxon>
        <taxon>Teleostei</taxon>
        <taxon>Neoteleostei</taxon>
        <taxon>Acanthomorphata</taxon>
        <taxon>Carangaria</taxon>
        <taxon>Pleuronectiformes</taxon>
        <taxon>Pleuronectoidei</taxon>
        <taxon>Scophthalmidae</taxon>
        <taxon>Scophthalmus</taxon>
    </lineage>
</organism>
<sequence length="177" mass="19836">MSYELCSFPAALFEGKEIFRKANKPQLAQAVSEFPSKKSNKTVLDSIPPTEHYVRDGGSLVPHLAWKKGDSYSAIADFTIRNYETEFVGRKDDFLSRSCNKQRLIDLMTVELEKKGCTIINALGDADVDIVKAAVKASEHQLTTLIGEDTDLPILLLYYAGTNKRGLYFRSDKSKSY</sequence>
<dbReference type="Proteomes" id="UP000438429">
    <property type="component" value="Unassembled WGS sequence"/>
</dbReference>
<protein>
    <submittedName>
        <fullName evidence="1">Uncharacterized protein</fullName>
    </submittedName>
</protein>
<comment type="caution">
    <text evidence="1">The sequence shown here is derived from an EMBL/GenBank/DDBJ whole genome shotgun (WGS) entry which is preliminary data.</text>
</comment>